<sequence length="79" mass="8662">MNYILVHMTLGYSPQLCTALRPQKPPRNGLRSSGNFSSWDPSPNTSLVRRMTSAVPLEFLWFCNSCASEAAGALPSFLA</sequence>
<evidence type="ECO:0000313" key="1">
    <source>
        <dbReference type="EMBL" id="CAL8128819.1"/>
    </source>
</evidence>
<reference evidence="1 2" key="1">
    <citation type="submission" date="2024-08" db="EMBL/GenBank/DDBJ databases">
        <authorList>
            <person name="Cucini C."/>
            <person name="Frati F."/>
        </authorList>
    </citation>
    <scope>NUCLEOTIDE SEQUENCE [LARGE SCALE GENOMIC DNA]</scope>
</reference>
<name>A0ABP1RIF6_9HEXA</name>
<dbReference type="Proteomes" id="UP001642540">
    <property type="component" value="Unassembled WGS sequence"/>
</dbReference>
<gene>
    <name evidence="1" type="ORF">ODALV1_LOCUS22584</name>
</gene>
<organism evidence="1 2">
    <name type="scientific">Orchesella dallaii</name>
    <dbReference type="NCBI Taxonomy" id="48710"/>
    <lineage>
        <taxon>Eukaryota</taxon>
        <taxon>Metazoa</taxon>
        <taxon>Ecdysozoa</taxon>
        <taxon>Arthropoda</taxon>
        <taxon>Hexapoda</taxon>
        <taxon>Collembola</taxon>
        <taxon>Entomobryomorpha</taxon>
        <taxon>Entomobryoidea</taxon>
        <taxon>Orchesellidae</taxon>
        <taxon>Orchesellinae</taxon>
        <taxon>Orchesella</taxon>
    </lineage>
</organism>
<proteinExistence type="predicted"/>
<dbReference type="EMBL" id="CAXLJM020000075">
    <property type="protein sequence ID" value="CAL8128819.1"/>
    <property type="molecule type" value="Genomic_DNA"/>
</dbReference>
<protein>
    <submittedName>
        <fullName evidence="1">Uncharacterized protein</fullName>
    </submittedName>
</protein>
<evidence type="ECO:0000313" key="2">
    <source>
        <dbReference type="Proteomes" id="UP001642540"/>
    </source>
</evidence>
<accession>A0ABP1RIF6</accession>
<keyword evidence="2" id="KW-1185">Reference proteome</keyword>
<comment type="caution">
    <text evidence="1">The sequence shown here is derived from an EMBL/GenBank/DDBJ whole genome shotgun (WGS) entry which is preliminary data.</text>
</comment>